<dbReference type="AlphaFoldDB" id="A0A2W5QKK6"/>
<organism evidence="1 2">
    <name type="scientific">Variovorax paradoxus</name>
    <dbReference type="NCBI Taxonomy" id="34073"/>
    <lineage>
        <taxon>Bacteria</taxon>
        <taxon>Pseudomonadati</taxon>
        <taxon>Pseudomonadota</taxon>
        <taxon>Betaproteobacteria</taxon>
        <taxon>Burkholderiales</taxon>
        <taxon>Comamonadaceae</taxon>
        <taxon>Variovorax</taxon>
    </lineage>
</organism>
<dbReference type="EMBL" id="QFPP01000010">
    <property type="protein sequence ID" value="PZQ77788.1"/>
    <property type="molecule type" value="Genomic_DNA"/>
</dbReference>
<reference evidence="1 2" key="1">
    <citation type="submission" date="2017-08" db="EMBL/GenBank/DDBJ databases">
        <title>Infants hospitalized years apart are colonized by the same room-sourced microbial strains.</title>
        <authorList>
            <person name="Brooks B."/>
            <person name="Olm M.R."/>
            <person name="Firek B.A."/>
            <person name="Baker R."/>
            <person name="Thomas B.C."/>
            <person name="Morowitz M.J."/>
            <person name="Banfield J.F."/>
        </authorList>
    </citation>
    <scope>NUCLEOTIDE SEQUENCE [LARGE SCALE GENOMIC DNA]</scope>
    <source>
        <strain evidence="1">S2_005_003_R2_41</strain>
    </source>
</reference>
<evidence type="ECO:0000313" key="1">
    <source>
        <dbReference type="EMBL" id="PZQ77788.1"/>
    </source>
</evidence>
<accession>A0A2W5QKK6</accession>
<proteinExistence type="predicted"/>
<sequence length="68" mass="7449">MDLFDTPTTVLRHPAWYSDTVPEETTLPLRVGDYKVTPAAGRDGRWTVTSSEGETVYSGIGPVTVSTY</sequence>
<gene>
    <name evidence="1" type="ORF">DI563_02590</name>
</gene>
<comment type="caution">
    <text evidence="1">The sequence shown here is derived from an EMBL/GenBank/DDBJ whole genome shotgun (WGS) entry which is preliminary data.</text>
</comment>
<name>A0A2W5QKK6_VARPD</name>
<protein>
    <submittedName>
        <fullName evidence="1">Uncharacterized protein</fullName>
    </submittedName>
</protein>
<dbReference type="Proteomes" id="UP000249135">
    <property type="component" value="Unassembled WGS sequence"/>
</dbReference>
<evidence type="ECO:0000313" key="2">
    <source>
        <dbReference type="Proteomes" id="UP000249135"/>
    </source>
</evidence>